<evidence type="ECO:0000313" key="3">
    <source>
        <dbReference type="EMBL" id="MFC6197614.1"/>
    </source>
</evidence>
<sequence>MKIFRSTWTFVLAAALIAASGGMASAQDTSKFKAKDQSELVTPETSNMKPGTSRVITSHESKLVKTDKGPALSETETSLTRPDQSTLTPTKESRIKVEGGTIEFNDQSRFKTPGETSAPVFSDQSARVDTNNSNISVSSGPLETSDSSEMQTTEDSKMRAKDK</sequence>
<evidence type="ECO:0000256" key="1">
    <source>
        <dbReference type="SAM" id="MobiDB-lite"/>
    </source>
</evidence>
<feature type="compositionally biased region" description="Polar residues" evidence="1">
    <location>
        <begin position="74"/>
        <end position="90"/>
    </location>
</feature>
<feature type="chain" id="PRO_5045181725" description="Organic solvent tolerance-like N-terminal domain-containing protein" evidence="2">
    <location>
        <begin position="27"/>
        <end position="163"/>
    </location>
</feature>
<evidence type="ECO:0000313" key="4">
    <source>
        <dbReference type="Proteomes" id="UP001596303"/>
    </source>
</evidence>
<protein>
    <recommendedName>
        <fullName evidence="5">Organic solvent tolerance-like N-terminal domain-containing protein</fullName>
    </recommendedName>
</protein>
<feature type="region of interest" description="Disordered" evidence="1">
    <location>
        <begin position="22"/>
        <end position="163"/>
    </location>
</feature>
<evidence type="ECO:0008006" key="5">
    <source>
        <dbReference type="Google" id="ProtNLM"/>
    </source>
</evidence>
<feature type="compositionally biased region" description="Polar residues" evidence="1">
    <location>
        <begin position="39"/>
        <end position="56"/>
    </location>
</feature>
<accession>A0ABW1S8R1</accession>
<dbReference type="RefSeq" id="WP_377376772.1">
    <property type="nucleotide sequence ID" value="NZ_JBHSSW010000005.1"/>
</dbReference>
<feature type="compositionally biased region" description="Polar residues" evidence="1">
    <location>
        <begin position="122"/>
        <end position="153"/>
    </location>
</feature>
<gene>
    <name evidence="3" type="ORF">ACFQDM_05965</name>
</gene>
<keyword evidence="2" id="KW-0732">Signal</keyword>
<comment type="caution">
    <text evidence="3">The sequence shown here is derived from an EMBL/GenBank/DDBJ whole genome shotgun (WGS) entry which is preliminary data.</text>
</comment>
<feature type="compositionally biased region" description="Basic and acidic residues" evidence="1">
    <location>
        <begin position="57"/>
        <end position="68"/>
    </location>
</feature>
<proteinExistence type="predicted"/>
<feature type="compositionally biased region" description="Basic and acidic residues" evidence="1">
    <location>
        <begin position="154"/>
        <end position="163"/>
    </location>
</feature>
<organism evidence="3 4">
    <name type="scientific">Ponticaulis profundi</name>
    <dbReference type="NCBI Taxonomy" id="2665222"/>
    <lineage>
        <taxon>Bacteria</taxon>
        <taxon>Pseudomonadati</taxon>
        <taxon>Pseudomonadota</taxon>
        <taxon>Alphaproteobacteria</taxon>
        <taxon>Hyphomonadales</taxon>
        <taxon>Hyphomonadaceae</taxon>
        <taxon>Ponticaulis</taxon>
    </lineage>
</organism>
<reference evidence="4" key="1">
    <citation type="journal article" date="2019" name="Int. J. Syst. Evol. Microbiol.">
        <title>The Global Catalogue of Microorganisms (GCM) 10K type strain sequencing project: providing services to taxonomists for standard genome sequencing and annotation.</title>
        <authorList>
            <consortium name="The Broad Institute Genomics Platform"/>
            <consortium name="The Broad Institute Genome Sequencing Center for Infectious Disease"/>
            <person name="Wu L."/>
            <person name="Ma J."/>
        </authorList>
    </citation>
    <scope>NUCLEOTIDE SEQUENCE [LARGE SCALE GENOMIC DNA]</scope>
    <source>
        <strain evidence="4">CGMCC-1.15741</strain>
    </source>
</reference>
<evidence type="ECO:0000256" key="2">
    <source>
        <dbReference type="SAM" id="SignalP"/>
    </source>
</evidence>
<feature type="signal peptide" evidence="2">
    <location>
        <begin position="1"/>
        <end position="26"/>
    </location>
</feature>
<dbReference type="EMBL" id="JBHSSW010000005">
    <property type="protein sequence ID" value="MFC6197614.1"/>
    <property type="molecule type" value="Genomic_DNA"/>
</dbReference>
<dbReference type="Proteomes" id="UP001596303">
    <property type="component" value="Unassembled WGS sequence"/>
</dbReference>
<keyword evidence="4" id="KW-1185">Reference proteome</keyword>
<name>A0ABW1S8R1_9PROT</name>